<dbReference type="Proteomes" id="UP000245252">
    <property type="component" value="Unassembled WGS sequence"/>
</dbReference>
<accession>A0A2U2DHP4</accession>
<name>A0A2U2DHP4_9HYPH</name>
<dbReference type="EMBL" id="QFBC01000020">
    <property type="protein sequence ID" value="PWE52845.1"/>
    <property type="molecule type" value="Genomic_DNA"/>
</dbReference>
<protein>
    <recommendedName>
        <fullName evidence="3">HAD family hydrolase</fullName>
    </recommendedName>
</protein>
<proteinExistence type="predicted"/>
<evidence type="ECO:0000313" key="2">
    <source>
        <dbReference type="Proteomes" id="UP000245252"/>
    </source>
</evidence>
<dbReference type="InterPro" id="IPR036412">
    <property type="entry name" value="HAD-like_sf"/>
</dbReference>
<comment type="caution">
    <text evidence="1">The sequence shown here is derived from an EMBL/GenBank/DDBJ whole genome shotgun (WGS) entry which is preliminary data.</text>
</comment>
<dbReference type="SUPFAM" id="SSF56784">
    <property type="entry name" value="HAD-like"/>
    <property type="match status" value="1"/>
</dbReference>
<organism evidence="1 2">
    <name type="scientific">Metarhizobium album</name>
    <dbReference type="NCBI Taxonomy" id="2182425"/>
    <lineage>
        <taxon>Bacteria</taxon>
        <taxon>Pseudomonadati</taxon>
        <taxon>Pseudomonadota</taxon>
        <taxon>Alphaproteobacteria</taxon>
        <taxon>Hyphomicrobiales</taxon>
        <taxon>Rhizobiaceae</taxon>
        <taxon>Metarhizobium</taxon>
    </lineage>
</organism>
<dbReference type="RefSeq" id="WP_109461743.1">
    <property type="nucleotide sequence ID" value="NZ_QFBC01000020.1"/>
</dbReference>
<evidence type="ECO:0008006" key="3">
    <source>
        <dbReference type="Google" id="ProtNLM"/>
    </source>
</evidence>
<sequence length="222" mass="24635">MATRQDYDLDHIRLTDRPLIVCDIDEVVLEFISPFAAFLRSQNHELLPRSFHLHGNIVSTLDGSVPEAAIVSAFLDAFFAAQDKWQMPAEQAVETLHRLADDADIVFLTAMSPRHRIVRRNLLDRFDLHFPMVATEGPKGPVVTALHGARPLPVAFIDDIERNLLSVREHVPDCLLLTMLANADFRALAPEPCAGIRAVAGWTEAFGLLQAHVCADVRSQTG</sequence>
<dbReference type="AlphaFoldDB" id="A0A2U2DHP4"/>
<evidence type="ECO:0000313" key="1">
    <source>
        <dbReference type="EMBL" id="PWE52845.1"/>
    </source>
</evidence>
<gene>
    <name evidence="1" type="ORF">DEM27_29040</name>
</gene>
<reference evidence="1 2" key="1">
    <citation type="submission" date="2018-05" db="EMBL/GenBank/DDBJ databases">
        <title>The draft genome of strain NS-104.</title>
        <authorList>
            <person name="Hang P."/>
            <person name="Jiang J."/>
        </authorList>
    </citation>
    <scope>NUCLEOTIDE SEQUENCE [LARGE SCALE GENOMIC DNA]</scope>
    <source>
        <strain evidence="1 2">NS-104</strain>
    </source>
</reference>
<keyword evidence="2" id="KW-1185">Reference proteome</keyword>
<dbReference type="OrthoDB" id="7192139at2"/>